<keyword evidence="7" id="KW-0249">Electron transport</keyword>
<dbReference type="InterPro" id="IPR013121">
    <property type="entry name" value="Fe_red_NAD-bd_6"/>
</dbReference>
<dbReference type="GO" id="GO:0006879">
    <property type="term" value="P:intracellular iron ion homeostasis"/>
    <property type="evidence" value="ECO:0007669"/>
    <property type="project" value="TreeGrafter"/>
</dbReference>
<name>A0A8H7HJ18_9AGAM</name>
<dbReference type="InterPro" id="IPR013130">
    <property type="entry name" value="Fe3_Rdtase_TM_dom"/>
</dbReference>
<dbReference type="Pfam" id="PF08022">
    <property type="entry name" value="FAD_binding_8"/>
    <property type="match status" value="1"/>
</dbReference>
<keyword evidence="5 15" id="KW-0812">Transmembrane</keyword>
<feature type="compositionally biased region" description="Low complexity" evidence="14">
    <location>
        <begin position="1193"/>
        <end position="1202"/>
    </location>
</feature>
<keyword evidence="10" id="KW-0406">Ion transport</keyword>
<dbReference type="GO" id="GO:0005634">
    <property type="term" value="C:nucleus"/>
    <property type="evidence" value="ECO:0007669"/>
    <property type="project" value="InterPro"/>
</dbReference>
<keyword evidence="6" id="KW-0159">Chromosome partition</keyword>
<dbReference type="GO" id="GO:0000293">
    <property type="term" value="F:ferric-chelate reductase activity"/>
    <property type="evidence" value="ECO:0007669"/>
    <property type="project" value="UniProtKB-ARBA"/>
</dbReference>
<dbReference type="PANTHER" id="PTHR32361:SF9">
    <property type="entry name" value="FERRIC REDUCTASE TRANSMEMBRANE COMPONENT 3-RELATED"/>
    <property type="match status" value="1"/>
</dbReference>
<feature type="region of interest" description="Disordered" evidence="14">
    <location>
        <begin position="1117"/>
        <end position="1278"/>
    </location>
</feature>
<feature type="transmembrane region" description="Helical" evidence="15">
    <location>
        <begin position="372"/>
        <end position="392"/>
    </location>
</feature>
<comment type="caution">
    <text evidence="18">The sequence shown here is derived from an EMBL/GenBank/DDBJ whole genome shotgun (WGS) entry which is preliminary data.</text>
</comment>
<evidence type="ECO:0000256" key="13">
    <source>
        <dbReference type="SAM" id="Coils"/>
    </source>
</evidence>
<feature type="chain" id="PRO_5034370423" evidence="16">
    <location>
        <begin position="19"/>
        <end position="1278"/>
    </location>
</feature>
<dbReference type="SUPFAM" id="SSF52343">
    <property type="entry name" value="Ferredoxin reductase-like, C-terminal NADP-linked domain"/>
    <property type="match status" value="1"/>
</dbReference>
<dbReference type="Pfam" id="PF08030">
    <property type="entry name" value="NAD_binding_6"/>
    <property type="match status" value="1"/>
</dbReference>
<feature type="transmembrane region" description="Helical" evidence="15">
    <location>
        <begin position="263"/>
        <end position="284"/>
    </location>
</feature>
<dbReference type="CDD" id="cd06186">
    <property type="entry name" value="NOX_Duox_like_FAD_NADP"/>
    <property type="match status" value="1"/>
</dbReference>
<keyword evidence="8 15" id="KW-1133">Transmembrane helix</keyword>
<dbReference type="GO" id="GO:0005886">
    <property type="term" value="C:plasma membrane"/>
    <property type="evidence" value="ECO:0007669"/>
    <property type="project" value="TreeGrafter"/>
</dbReference>
<evidence type="ECO:0000313" key="19">
    <source>
        <dbReference type="Proteomes" id="UP000602905"/>
    </source>
</evidence>
<dbReference type="AlphaFoldDB" id="A0A8H7HJ18"/>
<feature type="non-terminal residue" evidence="18">
    <location>
        <position position="1"/>
    </location>
</feature>
<dbReference type="SFLD" id="SFLDS00052">
    <property type="entry name" value="Ferric_Reductase_Domain"/>
    <property type="match status" value="1"/>
</dbReference>
<feature type="domain" description="FAD-binding FR-type" evidence="17">
    <location>
        <begin position="432"/>
        <end position="564"/>
    </location>
</feature>
<evidence type="ECO:0000256" key="6">
    <source>
        <dbReference type="ARBA" id="ARBA00022829"/>
    </source>
</evidence>
<feature type="region of interest" description="Disordered" evidence="14">
    <location>
        <begin position="1076"/>
        <end position="1100"/>
    </location>
</feature>
<comment type="similarity">
    <text evidence="3">Belongs to the shugoshin family.</text>
</comment>
<keyword evidence="13" id="KW-0175">Coiled coil</keyword>
<sequence>MKLSVLFSGLALVSPAFAIFQLGCGETCNGVIDAFDLACSPDTKQHHGTSSDLAVCQAESQPYLSTVAWCIHSRCTSASDKQIQQYWSWVQGNRKVTWPSYESVLPTSEPPLVPEDLEVLNSTVRITDESYWAEYVTQMTFSYIERWHVRVGYILIILVVLSCLIGTVQYLYLTRFYTTHSTQSWRSSKTMTWFKKHLILPALFRSSHRRPVLSSMGYLPSRLAALFLGLFFILNIIFLATPIKSVQPNTWSSSRKLEVNNYVANRAGFISFALLPLTVLLSARNNPLIAITRMTQNTYILIHRWVARVCALQAVIHSVAWTIQWYWEKPDGSKFRSEAVMPYMRWGFAGTVALCLMVGFATWPIRHRSYEFFIFLHIALGIVSLLGCWYHMDYRFADKYGYKNWLYVTFGIWGADRIVRSLRMLYISWPALTRKPNTLAQAELVPGQSSLVKLTIPTRLALSAKPGQYAFVHFASLFKPWENHPFSVASWSVGGEDAEKAIEEDKNSQKGSIPSFTPGAPHITMIVRAHGGATGRIRDTILANRGPVVLPMLLEGPYGHPQPLDVYETQVLVAGGVGITALTGYIQSFLASPNKTKRIVVVWAAREAEFIQFMLDHKLDGLPNNVHLKIHCTGTGAEKLEGKHAIELGRPQLTSLVKTEVAALPEGERIAFFVSGSGSMSDEVRRAVVDSIGDGPGQVDGDRVNFFDEVLFMTSLFICRGRDLFKCKAYEIQEPFNRARLYARDSGATKVERGDPHKDQGPRMASRRENRMAAAQNDALMEFENFKKKYLLVNKHVTKLNSTLSVRVEELNDQLAMLQLENIRLRSANISLSAQLKRERQLKGRGSDPKTVALIDAATTEALRQLTAIRNALVNGNSGQQSPPTRSIPTPPSTSPAARIVGPVHPGQNTRVPVARAPEFPPLVESSESARSVKSRRRSSGGMTTDEEDAEAEPRITKRTSHGIPTPSYLESESEAELESKGRRRAGRQSALLARNSVVEEDAARDKSPVELTVEVPVKTKFKSTPAVTESKRSKRKLVESEPDDAIKSVGVIVDLPDEEEDFKPQHARPRAVNKLQDVTNSPRKTVGRAREKGKIVEDDDEEPVMIGAYMGTPAINKTQLPRARPFIPTVAPPSGRLTPTSGTDEDPLVAAGRERRARKSVNYAEPKLNTKMRKPAPDATSYGRFSLPTSKPRISTSIPRESSPPPESPMPPLLDPETKVDDGVTVRARRRRPTSSVITDDDDGAEGLDADDDFIPGLVRRKSGGRIAADRRHSTAV</sequence>
<feature type="compositionally biased region" description="Basic and acidic residues" evidence="14">
    <location>
        <begin position="1269"/>
        <end position="1278"/>
    </location>
</feature>
<dbReference type="Pfam" id="PF01794">
    <property type="entry name" value="Ferric_reduct"/>
    <property type="match status" value="1"/>
</dbReference>
<dbReference type="InterPro" id="IPR051410">
    <property type="entry name" value="Ferric/Cupric_Reductase"/>
</dbReference>
<feature type="region of interest" description="Disordered" evidence="14">
    <location>
        <begin position="747"/>
        <end position="771"/>
    </location>
</feature>
<dbReference type="Pfam" id="PF07557">
    <property type="entry name" value="Shugoshin_C"/>
    <property type="match status" value="1"/>
</dbReference>
<comment type="subcellular location">
    <subcellularLocation>
        <location evidence="1">Membrane</location>
        <topology evidence="1">Multi-pass membrane protein</topology>
    </subcellularLocation>
</comment>
<dbReference type="InterPro" id="IPR013112">
    <property type="entry name" value="FAD-bd_8"/>
</dbReference>
<dbReference type="OrthoDB" id="4494341at2759"/>
<evidence type="ECO:0000256" key="16">
    <source>
        <dbReference type="SAM" id="SignalP"/>
    </source>
</evidence>
<feature type="compositionally biased region" description="Acidic residues" evidence="14">
    <location>
        <begin position="1240"/>
        <end position="1255"/>
    </location>
</feature>
<reference evidence="18" key="1">
    <citation type="submission" date="2020-09" db="EMBL/GenBank/DDBJ databases">
        <title>Comparative genome analyses of four rice-infecting Rhizoctonia solani isolates reveal extensive enrichment of homogalacturonan modification genes.</title>
        <authorList>
            <person name="Lee D.-Y."/>
            <person name="Jeon J."/>
            <person name="Kim K.-T."/>
            <person name="Cheong K."/>
            <person name="Song H."/>
            <person name="Choi G."/>
            <person name="Ko J."/>
            <person name="Opiyo S.O."/>
            <person name="Zuo S."/>
            <person name="Madhav S."/>
            <person name="Lee Y.-H."/>
            <person name="Wang G.-L."/>
        </authorList>
    </citation>
    <scope>NUCLEOTIDE SEQUENCE</scope>
    <source>
        <strain evidence="18">AG1-IA WGL</strain>
    </source>
</reference>
<evidence type="ECO:0000256" key="15">
    <source>
        <dbReference type="SAM" id="Phobius"/>
    </source>
</evidence>
<keyword evidence="12" id="KW-0325">Glycoprotein</keyword>
<feature type="coiled-coil region" evidence="13">
    <location>
        <begin position="801"/>
        <end position="828"/>
    </location>
</feature>
<evidence type="ECO:0000256" key="14">
    <source>
        <dbReference type="SAM" id="MobiDB-lite"/>
    </source>
</evidence>
<evidence type="ECO:0000256" key="4">
    <source>
        <dbReference type="ARBA" id="ARBA00022448"/>
    </source>
</evidence>
<feature type="compositionally biased region" description="Basic and acidic residues" evidence="14">
    <location>
        <begin position="750"/>
        <end position="771"/>
    </location>
</feature>
<gene>
    <name evidence="18" type="ORF">RHS03_08374</name>
</gene>
<feature type="compositionally biased region" description="Pro residues" evidence="14">
    <location>
        <begin position="1203"/>
        <end position="1215"/>
    </location>
</feature>
<evidence type="ECO:0000256" key="10">
    <source>
        <dbReference type="ARBA" id="ARBA00023065"/>
    </source>
</evidence>
<dbReference type="GO" id="GO:0000775">
    <property type="term" value="C:chromosome, centromeric region"/>
    <property type="evidence" value="ECO:0007669"/>
    <property type="project" value="InterPro"/>
</dbReference>
<dbReference type="GO" id="GO:0015677">
    <property type="term" value="P:copper ion import"/>
    <property type="evidence" value="ECO:0007669"/>
    <property type="project" value="TreeGrafter"/>
</dbReference>
<dbReference type="GO" id="GO:0045132">
    <property type="term" value="P:meiotic chromosome segregation"/>
    <property type="evidence" value="ECO:0007669"/>
    <property type="project" value="InterPro"/>
</dbReference>
<evidence type="ECO:0000256" key="2">
    <source>
        <dbReference type="ARBA" id="ARBA00006278"/>
    </source>
</evidence>
<keyword evidence="16" id="KW-0732">Signal</keyword>
<dbReference type="PANTHER" id="PTHR32361">
    <property type="entry name" value="FERRIC/CUPRIC REDUCTASE TRANSMEMBRANE COMPONENT"/>
    <property type="match status" value="1"/>
</dbReference>
<feature type="transmembrane region" description="Helical" evidence="15">
    <location>
        <begin position="151"/>
        <end position="173"/>
    </location>
</feature>
<dbReference type="InterPro" id="IPR039261">
    <property type="entry name" value="FNR_nucleotide-bd"/>
</dbReference>
<organism evidence="18 19">
    <name type="scientific">Rhizoctonia solani</name>
    <dbReference type="NCBI Taxonomy" id="456999"/>
    <lineage>
        <taxon>Eukaryota</taxon>
        <taxon>Fungi</taxon>
        <taxon>Dikarya</taxon>
        <taxon>Basidiomycota</taxon>
        <taxon>Agaricomycotina</taxon>
        <taxon>Agaricomycetes</taxon>
        <taxon>Cantharellales</taxon>
        <taxon>Ceratobasidiaceae</taxon>
        <taxon>Rhizoctonia</taxon>
    </lineage>
</organism>
<dbReference type="SFLD" id="SFLDG01168">
    <property type="entry name" value="Ferric_reductase_subgroup_(FRE"/>
    <property type="match status" value="1"/>
</dbReference>
<feature type="region of interest" description="Disordered" evidence="14">
    <location>
        <begin position="875"/>
        <end position="991"/>
    </location>
</feature>
<keyword evidence="4" id="KW-0813">Transport</keyword>
<feature type="transmembrane region" description="Helical" evidence="15">
    <location>
        <begin position="346"/>
        <end position="365"/>
    </location>
</feature>
<feature type="transmembrane region" description="Helical" evidence="15">
    <location>
        <begin position="223"/>
        <end position="243"/>
    </location>
</feature>
<evidence type="ECO:0000256" key="12">
    <source>
        <dbReference type="ARBA" id="ARBA00023180"/>
    </source>
</evidence>
<dbReference type="Gene3D" id="3.40.50.80">
    <property type="entry name" value="Nucleotide-binding domain of ferredoxin-NADP reductase (FNR) module"/>
    <property type="match status" value="1"/>
</dbReference>
<evidence type="ECO:0000256" key="1">
    <source>
        <dbReference type="ARBA" id="ARBA00004141"/>
    </source>
</evidence>
<protein>
    <submittedName>
        <fullName evidence="18">Ferric reductase like transmembrane component</fullName>
    </submittedName>
</protein>
<dbReference type="Proteomes" id="UP000602905">
    <property type="component" value="Unassembled WGS sequence"/>
</dbReference>
<evidence type="ECO:0000256" key="9">
    <source>
        <dbReference type="ARBA" id="ARBA00023002"/>
    </source>
</evidence>
<evidence type="ECO:0000256" key="3">
    <source>
        <dbReference type="ARBA" id="ARBA00010845"/>
    </source>
</evidence>
<evidence type="ECO:0000313" key="18">
    <source>
        <dbReference type="EMBL" id="KAF8693211.1"/>
    </source>
</evidence>
<accession>A0A8H7HJ18</accession>
<keyword evidence="11 15" id="KW-0472">Membrane</keyword>
<dbReference type="GO" id="GO:0006826">
    <property type="term" value="P:iron ion transport"/>
    <property type="evidence" value="ECO:0007669"/>
    <property type="project" value="TreeGrafter"/>
</dbReference>
<dbReference type="EMBL" id="JACYCD010000467">
    <property type="protein sequence ID" value="KAF8693211.1"/>
    <property type="molecule type" value="Genomic_DNA"/>
</dbReference>
<feature type="region of interest" description="Disordered" evidence="14">
    <location>
        <begin position="1023"/>
        <end position="1043"/>
    </location>
</feature>
<comment type="similarity">
    <text evidence="2">Belongs to the ferric reductase (FRE) family.</text>
</comment>
<evidence type="ECO:0000256" key="8">
    <source>
        <dbReference type="ARBA" id="ARBA00022989"/>
    </source>
</evidence>
<feature type="signal peptide" evidence="16">
    <location>
        <begin position="1"/>
        <end position="18"/>
    </location>
</feature>
<keyword evidence="9" id="KW-0560">Oxidoreductase</keyword>
<evidence type="ECO:0000256" key="5">
    <source>
        <dbReference type="ARBA" id="ARBA00022692"/>
    </source>
</evidence>
<proteinExistence type="inferred from homology"/>
<feature type="transmembrane region" description="Helical" evidence="15">
    <location>
        <begin position="305"/>
        <end position="326"/>
    </location>
</feature>
<dbReference type="InterPro" id="IPR017927">
    <property type="entry name" value="FAD-bd_FR_type"/>
</dbReference>
<evidence type="ECO:0000259" key="17">
    <source>
        <dbReference type="PROSITE" id="PS51384"/>
    </source>
</evidence>
<evidence type="ECO:0000256" key="7">
    <source>
        <dbReference type="ARBA" id="ARBA00022982"/>
    </source>
</evidence>
<dbReference type="PROSITE" id="PS51384">
    <property type="entry name" value="FAD_FR"/>
    <property type="match status" value="1"/>
</dbReference>
<dbReference type="InterPro" id="IPR011515">
    <property type="entry name" value="Shugoshin_C"/>
</dbReference>
<evidence type="ECO:0000256" key="11">
    <source>
        <dbReference type="ARBA" id="ARBA00023136"/>
    </source>
</evidence>